<reference evidence="3" key="1">
    <citation type="journal article" date="2018" name="Proc. Natl. Acad. Sci. U.S.A.">
        <title>Linking secondary metabolites to gene clusters through genome sequencing of six diverse Aspergillus species.</title>
        <authorList>
            <person name="Kaerboelling I."/>
            <person name="Vesth T.C."/>
            <person name="Frisvad J.C."/>
            <person name="Nybo J.L."/>
            <person name="Theobald S."/>
            <person name="Kuo A."/>
            <person name="Bowyer P."/>
            <person name="Matsuda Y."/>
            <person name="Mondo S."/>
            <person name="Lyhne E.K."/>
            <person name="Kogle M.E."/>
            <person name="Clum A."/>
            <person name="Lipzen A."/>
            <person name="Salamov A."/>
            <person name="Ngan C.Y."/>
            <person name="Daum C."/>
            <person name="Chiniquy J."/>
            <person name="Barry K."/>
            <person name="LaButti K."/>
            <person name="Haridas S."/>
            <person name="Simmons B.A."/>
            <person name="Magnuson J.K."/>
            <person name="Mortensen U.H."/>
            <person name="Larsen T.O."/>
            <person name="Grigoriev I.V."/>
            <person name="Baker S.E."/>
            <person name="Andersen M.R."/>
        </authorList>
    </citation>
    <scope>NUCLEOTIDE SEQUENCE [LARGE SCALE GENOMIC DNA]</scope>
    <source>
        <strain evidence="3">IBT 16806</strain>
    </source>
</reference>
<feature type="compositionally biased region" description="Low complexity" evidence="1">
    <location>
        <begin position="46"/>
        <end position="59"/>
    </location>
</feature>
<evidence type="ECO:0000313" key="3">
    <source>
        <dbReference type="Proteomes" id="UP000234474"/>
    </source>
</evidence>
<protein>
    <submittedName>
        <fullName evidence="2">Uncharacterized protein</fullName>
    </submittedName>
</protein>
<keyword evidence="3" id="KW-1185">Reference proteome</keyword>
<sequence>MTGILLSVFAPELPTLPLSNPSRIQSSPFAGIALNLPTPSGGDSYSSGRNNSTTSTGNRNRGRIDRERAERMSASSRPFVITKQSHEGRKSDLGKALEPMLGDGISASALLCWGEKHRCHITPVNIANSMDEVAVWREIQRAWYTYRGHWRRYLPFFGVSQVDIVKLNSKVSIAGLRSEGNMQPVFVGMYTEEDLGAERRQLEEVITNYQPQDYPCKYNLSTDDAECPEEKYHEAQRRLSLLDTRSLLTLFFSDARLAALNGLLNREGLVYSHLSLIKRTQ</sequence>
<feature type="region of interest" description="Disordered" evidence="1">
    <location>
        <begin position="40"/>
        <end position="75"/>
    </location>
</feature>
<dbReference type="AlphaFoldDB" id="A0A2I1BVA2"/>
<evidence type="ECO:0000313" key="2">
    <source>
        <dbReference type="EMBL" id="PKX89302.1"/>
    </source>
</evidence>
<dbReference type="OrthoDB" id="5103744at2759"/>
<dbReference type="Proteomes" id="UP000234474">
    <property type="component" value="Unassembled WGS sequence"/>
</dbReference>
<gene>
    <name evidence="2" type="ORF">P174DRAFT_435409</name>
</gene>
<comment type="caution">
    <text evidence="2">The sequence shown here is derived from an EMBL/GenBank/DDBJ whole genome shotgun (WGS) entry which is preliminary data.</text>
</comment>
<dbReference type="RefSeq" id="XP_024677897.1">
    <property type="nucleotide sequence ID" value="XM_024825932.1"/>
</dbReference>
<dbReference type="EMBL" id="MSZS01000010">
    <property type="protein sequence ID" value="PKX89302.1"/>
    <property type="molecule type" value="Genomic_DNA"/>
</dbReference>
<dbReference type="OMA" id="HEANEVN"/>
<accession>A0A2I1BVA2</accession>
<feature type="compositionally biased region" description="Basic and acidic residues" evidence="1">
    <location>
        <begin position="62"/>
        <end position="71"/>
    </location>
</feature>
<dbReference type="GeneID" id="36533257"/>
<proteinExistence type="predicted"/>
<organism evidence="2 3">
    <name type="scientific">Aspergillus novofumigatus (strain IBT 16806)</name>
    <dbReference type="NCBI Taxonomy" id="1392255"/>
    <lineage>
        <taxon>Eukaryota</taxon>
        <taxon>Fungi</taxon>
        <taxon>Dikarya</taxon>
        <taxon>Ascomycota</taxon>
        <taxon>Pezizomycotina</taxon>
        <taxon>Eurotiomycetes</taxon>
        <taxon>Eurotiomycetidae</taxon>
        <taxon>Eurotiales</taxon>
        <taxon>Aspergillaceae</taxon>
        <taxon>Aspergillus</taxon>
        <taxon>Aspergillus subgen. Fumigati</taxon>
    </lineage>
</organism>
<evidence type="ECO:0000256" key="1">
    <source>
        <dbReference type="SAM" id="MobiDB-lite"/>
    </source>
</evidence>
<dbReference type="VEuPathDB" id="FungiDB:P174DRAFT_435409"/>
<name>A0A2I1BVA2_ASPN1</name>